<name>A0A447CWC7_9BRAD</name>
<dbReference type="Proteomes" id="UP000289200">
    <property type="component" value="Unassembled WGS sequence"/>
</dbReference>
<accession>A0A447CWC7</accession>
<dbReference type="EMBL" id="UWOC01000151">
    <property type="protein sequence ID" value="VCU09644.1"/>
    <property type="molecule type" value="Genomic_DNA"/>
</dbReference>
<sequence length="305" mass="33800">MNVVQIISSPSFDQVLVSGASLRIDQDLAARLLAECPYDGQRALNDDRALLLAAAMEHGTFMQNTQIAFARCDGRYFLVNGQHRLNAITLAQQAQAFRIEVYDCRSRDEVDACYCRFDQPGGQRSLTQVSRSLGLHDSAEGGLRPATAALLLRSVPMLMIGRRRIAPSQRPRDTRDLDVKRDFAMRWKPWAIDYQSCLDQGIGQRTGRYRAGGVFAVALVTLRYQNAKAREFWGPSIRNNGLLVGDPRGALHSHFLSAKRATSEYDLAEAAVHAWNAWFGGRQLTMCKVLGASLAPRGTPFTGEA</sequence>
<organism evidence="1 2">
    <name type="scientific">Rhodoplanes serenus</name>
    <dbReference type="NCBI Taxonomy" id="200615"/>
    <lineage>
        <taxon>Bacteria</taxon>
        <taxon>Pseudomonadati</taxon>
        <taxon>Pseudomonadota</taxon>
        <taxon>Alphaproteobacteria</taxon>
        <taxon>Hyphomicrobiales</taxon>
        <taxon>Nitrobacteraceae</taxon>
        <taxon>Rhodoplanes</taxon>
    </lineage>
</organism>
<protein>
    <recommendedName>
        <fullName evidence="3">ParB/Sulfiredoxin domain-containing protein</fullName>
    </recommendedName>
</protein>
<reference evidence="2" key="1">
    <citation type="submission" date="2018-10" db="EMBL/GenBank/DDBJ databases">
        <authorList>
            <person name="Peiro R."/>
            <person name="Begona"/>
            <person name="Cbmso G."/>
            <person name="Lopez M."/>
            <person name="Gonzalez S."/>
            <person name="Sacristan E."/>
            <person name="Castillo E."/>
        </authorList>
    </citation>
    <scope>NUCLEOTIDE SEQUENCE [LARGE SCALE GENOMIC DNA]</scope>
</reference>
<evidence type="ECO:0008006" key="3">
    <source>
        <dbReference type="Google" id="ProtNLM"/>
    </source>
</evidence>
<keyword evidence="2" id="KW-1185">Reference proteome</keyword>
<evidence type="ECO:0000313" key="1">
    <source>
        <dbReference type="EMBL" id="VCU09644.1"/>
    </source>
</evidence>
<evidence type="ECO:0000313" key="2">
    <source>
        <dbReference type="Proteomes" id="UP000289200"/>
    </source>
</evidence>
<dbReference type="AlphaFoldDB" id="A0A447CWC7"/>
<comment type="caution">
    <text evidence="1">The sequence shown here is derived from an EMBL/GenBank/DDBJ whole genome shotgun (WGS) entry which is preliminary data.</text>
</comment>
<proteinExistence type="predicted"/>
<gene>
    <name evidence="1" type="ORF">RHODGE_RHODGE_02813</name>
</gene>